<proteinExistence type="predicted"/>
<reference evidence="2 3" key="1">
    <citation type="submission" date="2015-10" db="EMBL/GenBank/DDBJ databases">
        <title>Full genome of DAOMC 229536 Phialocephala scopiformis, a fungal endophyte of spruce producing the potent anti-insectan compound rugulosin.</title>
        <authorList>
            <consortium name="DOE Joint Genome Institute"/>
            <person name="Walker A.K."/>
            <person name="Frasz S.L."/>
            <person name="Seifert K.A."/>
            <person name="Miller J.D."/>
            <person name="Mondo S.J."/>
            <person name="Labutti K."/>
            <person name="Lipzen A."/>
            <person name="Dockter R."/>
            <person name="Kennedy M."/>
            <person name="Grigoriev I.V."/>
            <person name="Spatafora J.W."/>
        </authorList>
    </citation>
    <scope>NUCLEOTIDE SEQUENCE [LARGE SCALE GENOMIC DNA]</scope>
    <source>
        <strain evidence="2 3">CBS 120377</strain>
    </source>
</reference>
<organism evidence="2 3">
    <name type="scientific">Mollisia scopiformis</name>
    <name type="common">Conifer needle endophyte fungus</name>
    <name type="synonym">Phialocephala scopiformis</name>
    <dbReference type="NCBI Taxonomy" id="149040"/>
    <lineage>
        <taxon>Eukaryota</taxon>
        <taxon>Fungi</taxon>
        <taxon>Dikarya</taxon>
        <taxon>Ascomycota</taxon>
        <taxon>Pezizomycotina</taxon>
        <taxon>Leotiomycetes</taxon>
        <taxon>Helotiales</taxon>
        <taxon>Mollisiaceae</taxon>
        <taxon>Mollisia</taxon>
    </lineage>
</organism>
<dbReference type="Proteomes" id="UP000070700">
    <property type="component" value="Unassembled WGS sequence"/>
</dbReference>
<name>A0A194XL97_MOLSC</name>
<dbReference type="KEGG" id="psco:LY89DRAFT_681642"/>
<evidence type="ECO:0008006" key="4">
    <source>
        <dbReference type="Google" id="ProtNLM"/>
    </source>
</evidence>
<keyword evidence="1" id="KW-0732">Signal</keyword>
<dbReference type="InParanoid" id="A0A194XL97"/>
<accession>A0A194XL97</accession>
<evidence type="ECO:0000256" key="1">
    <source>
        <dbReference type="SAM" id="SignalP"/>
    </source>
</evidence>
<feature type="chain" id="PRO_5012294610" description="Secreted protein" evidence="1">
    <location>
        <begin position="16"/>
        <end position="121"/>
    </location>
</feature>
<feature type="signal peptide" evidence="1">
    <location>
        <begin position="1"/>
        <end position="15"/>
    </location>
</feature>
<gene>
    <name evidence="2" type="ORF">LY89DRAFT_681642</name>
</gene>
<dbReference type="EMBL" id="KQ947408">
    <property type="protein sequence ID" value="KUJ21010.1"/>
    <property type="molecule type" value="Genomic_DNA"/>
</dbReference>
<evidence type="ECO:0000313" key="2">
    <source>
        <dbReference type="EMBL" id="KUJ21010.1"/>
    </source>
</evidence>
<protein>
    <recommendedName>
        <fullName evidence="4">Secreted protein</fullName>
    </recommendedName>
</protein>
<sequence>MQIVFADAVLTLVIAAHPVEKRLCCVLVIIRNMEGLLEALSFPRSWEQEGGQSWIRGCPLLTSIQVAQVAQRTRLRGRGNGFLGRRQNSASPVTGLCPSIPNGMAMEMLEAVNLGGCSTCC</sequence>
<dbReference type="RefSeq" id="XP_018075365.1">
    <property type="nucleotide sequence ID" value="XM_018214342.1"/>
</dbReference>
<dbReference type="AlphaFoldDB" id="A0A194XL97"/>
<dbReference type="GeneID" id="28824068"/>
<keyword evidence="3" id="KW-1185">Reference proteome</keyword>
<evidence type="ECO:0000313" key="3">
    <source>
        <dbReference type="Proteomes" id="UP000070700"/>
    </source>
</evidence>